<dbReference type="Pfam" id="PF08031">
    <property type="entry name" value="BBE"/>
    <property type="match status" value="1"/>
</dbReference>
<comment type="caution">
    <text evidence="2">The sequence shown here is derived from an EMBL/GenBank/DDBJ whole genome shotgun (WGS) entry which is preliminary data.</text>
</comment>
<name>A0A1Y1YIG4_9PLEO</name>
<dbReference type="InterPro" id="IPR012951">
    <property type="entry name" value="BBE"/>
</dbReference>
<evidence type="ECO:0000313" key="2">
    <source>
        <dbReference type="EMBL" id="ORX97516.1"/>
    </source>
</evidence>
<dbReference type="EMBL" id="MCFA01000233">
    <property type="protein sequence ID" value="ORX97516.1"/>
    <property type="molecule type" value="Genomic_DNA"/>
</dbReference>
<dbReference type="GO" id="GO:0050660">
    <property type="term" value="F:flavin adenine dinucleotide binding"/>
    <property type="evidence" value="ECO:0007669"/>
    <property type="project" value="InterPro"/>
</dbReference>
<reference evidence="2 3" key="1">
    <citation type="submission" date="2016-07" db="EMBL/GenBank/DDBJ databases">
        <title>Pervasive Adenine N6-methylation of Active Genes in Fungi.</title>
        <authorList>
            <consortium name="DOE Joint Genome Institute"/>
            <person name="Mondo S.J."/>
            <person name="Dannebaum R.O."/>
            <person name="Kuo R.C."/>
            <person name="Labutti K."/>
            <person name="Haridas S."/>
            <person name="Kuo A."/>
            <person name="Salamov A."/>
            <person name="Ahrendt S.R."/>
            <person name="Lipzen A."/>
            <person name="Sullivan W."/>
            <person name="Andreopoulos W.B."/>
            <person name="Clum A."/>
            <person name="Lindquist E."/>
            <person name="Daum C."/>
            <person name="Ramamoorthy G.K."/>
            <person name="Gryganskyi A."/>
            <person name="Culley D."/>
            <person name="Magnuson J.K."/>
            <person name="James T.Y."/>
            <person name="O'Malley M.A."/>
            <person name="Stajich J.E."/>
            <person name="Spatafora J.W."/>
            <person name="Visel A."/>
            <person name="Grigoriev I.V."/>
        </authorList>
    </citation>
    <scope>NUCLEOTIDE SEQUENCE [LARGE SCALE GENOMIC DNA]</scope>
    <source>
        <strain evidence="2 3">CBS 115471</strain>
    </source>
</reference>
<dbReference type="AlphaFoldDB" id="A0A1Y1YIG4"/>
<dbReference type="GO" id="GO:0016491">
    <property type="term" value="F:oxidoreductase activity"/>
    <property type="evidence" value="ECO:0007669"/>
    <property type="project" value="InterPro"/>
</dbReference>
<dbReference type="STRING" id="1231657.A0A1Y1YIG4"/>
<sequence length="150" mass="17258">MKKTREGKGEGEDAVFPRCGFNVQTLVIPWYEDEGLNGDAVGFVEKVRGIWRKKKERVHVNFAHGDEELEAIYGESPPRLKEVKKRWDPDSRVNYWVSPSRRKNTIGVSQLSNNDEREILFLESREGWYHIVSKTAVSIAPISRYPGPTL</sequence>
<organism evidence="2 3">
    <name type="scientific">Clohesyomyces aquaticus</name>
    <dbReference type="NCBI Taxonomy" id="1231657"/>
    <lineage>
        <taxon>Eukaryota</taxon>
        <taxon>Fungi</taxon>
        <taxon>Dikarya</taxon>
        <taxon>Ascomycota</taxon>
        <taxon>Pezizomycotina</taxon>
        <taxon>Dothideomycetes</taxon>
        <taxon>Pleosporomycetidae</taxon>
        <taxon>Pleosporales</taxon>
        <taxon>Lindgomycetaceae</taxon>
        <taxon>Clohesyomyces</taxon>
    </lineage>
</organism>
<dbReference type="Proteomes" id="UP000193144">
    <property type="component" value="Unassembled WGS sequence"/>
</dbReference>
<gene>
    <name evidence="2" type="ORF">BCR34DRAFT_165590</name>
</gene>
<evidence type="ECO:0000259" key="1">
    <source>
        <dbReference type="Pfam" id="PF08031"/>
    </source>
</evidence>
<dbReference type="OrthoDB" id="415825at2759"/>
<feature type="domain" description="Berberine/berberine-like" evidence="1">
    <location>
        <begin position="60"/>
        <end position="90"/>
    </location>
</feature>
<evidence type="ECO:0000313" key="3">
    <source>
        <dbReference type="Proteomes" id="UP000193144"/>
    </source>
</evidence>
<accession>A0A1Y1YIG4</accession>
<keyword evidence="3" id="KW-1185">Reference proteome</keyword>
<proteinExistence type="predicted"/>
<protein>
    <recommendedName>
        <fullName evidence="1">Berberine/berberine-like domain-containing protein</fullName>
    </recommendedName>
</protein>